<name>A0A662DBT8_UNCAE</name>
<dbReference type="EMBL" id="QMQA01000248">
    <property type="protein sequence ID" value="RLE11476.1"/>
    <property type="molecule type" value="Genomic_DNA"/>
</dbReference>
<reference evidence="3 4" key="1">
    <citation type="submission" date="2018-06" db="EMBL/GenBank/DDBJ databases">
        <title>Extensive metabolic versatility and redundancy in microbially diverse, dynamic hydrothermal sediments.</title>
        <authorList>
            <person name="Dombrowski N."/>
            <person name="Teske A."/>
            <person name="Baker B.J."/>
        </authorList>
    </citation>
    <scope>NUCLEOTIDE SEQUENCE [LARGE SCALE GENOMIC DNA]</scope>
    <source>
        <strain evidence="3">B3_G15</strain>
    </source>
</reference>
<gene>
    <name evidence="3" type="ORF">DRJ04_07990</name>
</gene>
<dbReference type="AlphaFoldDB" id="A0A662DBT8"/>
<feature type="domain" description="Formylmethanofuran dehydrogenase subunit E" evidence="2">
    <location>
        <begin position="4"/>
        <end position="73"/>
    </location>
</feature>
<proteinExistence type="predicted"/>
<dbReference type="Gene3D" id="3.30.1330.130">
    <property type="match status" value="1"/>
</dbReference>
<organism evidence="3 4">
    <name type="scientific">Aerophobetes bacterium</name>
    <dbReference type="NCBI Taxonomy" id="2030807"/>
    <lineage>
        <taxon>Bacteria</taxon>
        <taxon>Candidatus Aerophobota</taxon>
    </lineage>
</organism>
<dbReference type="Proteomes" id="UP000280417">
    <property type="component" value="Unassembled WGS sequence"/>
</dbReference>
<keyword evidence="1" id="KW-0175">Coiled coil</keyword>
<dbReference type="Pfam" id="PF02663">
    <property type="entry name" value="FmdE"/>
    <property type="match status" value="1"/>
</dbReference>
<comment type="caution">
    <text evidence="3">The sequence shown here is derived from an EMBL/GenBank/DDBJ whole genome shotgun (WGS) entry which is preliminary data.</text>
</comment>
<protein>
    <submittedName>
        <fullName evidence="3">Formylmethanofuran dehydrogenase</fullName>
    </submittedName>
</protein>
<evidence type="ECO:0000313" key="3">
    <source>
        <dbReference type="EMBL" id="RLE11476.1"/>
    </source>
</evidence>
<evidence type="ECO:0000256" key="1">
    <source>
        <dbReference type="SAM" id="Coils"/>
    </source>
</evidence>
<sequence>PPVSCLIDGIQVSTGCTLGKGNISVKNRGRAKATFIKGKKRLEVELRVQVLNLIEKENEDGEELAKKVAKLSEDELFIYSIY</sequence>
<accession>A0A662DBT8</accession>
<feature type="coiled-coil region" evidence="1">
    <location>
        <begin position="39"/>
        <end position="74"/>
    </location>
</feature>
<feature type="non-terminal residue" evidence="3">
    <location>
        <position position="1"/>
    </location>
</feature>
<evidence type="ECO:0000313" key="4">
    <source>
        <dbReference type="Proteomes" id="UP000280417"/>
    </source>
</evidence>
<dbReference type="InterPro" id="IPR003814">
    <property type="entry name" value="FmdEsu_dom"/>
</dbReference>
<dbReference type="SUPFAM" id="SSF143555">
    <property type="entry name" value="FwdE-like"/>
    <property type="match status" value="1"/>
</dbReference>
<evidence type="ECO:0000259" key="2">
    <source>
        <dbReference type="Pfam" id="PF02663"/>
    </source>
</evidence>